<keyword evidence="2 5" id="KW-0671">Queuosine biosynthesis</keyword>
<sequence>MKNNFPVFNKVTPSVLETMPYEYAGKDINVRIETGEFTCLCPWTGLPDFAYVVINYTPAKSVVEFKSLKLYLQSYRMVGMVHESVVNNILSDLVKTVKPKEMCVNMEFGIRGGLTATVSAEYYGKK</sequence>
<dbReference type="Proteomes" id="UP000095237">
    <property type="component" value="Unassembled WGS sequence"/>
</dbReference>
<dbReference type="GO" id="GO:0008616">
    <property type="term" value="P:tRNA queuosine(34) biosynthetic process"/>
    <property type="evidence" value="ECO:0007669"/>
    <property type="project" value="UniProtKB-UniRule"/>
</dbReference>
<dbReference type="PIRSF" id="PIRSF027377">
    <property type="entry name" value="Nitrile_oxidored_QueF"/>
    <property type="match status" value="1"/>
</dbReference>
<dbReference type="PANTHER" id="PTHR34354">
    <property type="entry name" value="NADPH-DEPENDENT 7-CYANO-7-DEAZAGUANINE REDUCTASE"/>
    <property type="match status" value="1"/>
</dbReference>
<feature type="active site" description="Thioimide intermediate" evidence="5">
    <location>
        <position position="41"/>
    </location>
</feature>
<evidence type="ECO:0000256" key="4">
    <source>
        <dbReference type="ARBA" id="ARBA00023002"/>
    </source>
</evidence>
<keyword evidence="3 5" id="KW-0521">NADP</keyword>
<dbReference type="UniPathway" id="UPA00392"/>
<dbReference type="EC" id="1.7.1.13" evidence="5"/>
<dbReference type="SUPFAM" id="SSF55620">
    <property type="entry name" value="Tetrahydrobiopterin biosynthesis enzymes-like"/>
    <property type="match status" value="1"/>
</dbReference>
<organism evidence="6 7">
    <name type="scientific">Endomicrobium trichonymphae</name>
    <dbReference type="NCBI Taxonomy" id="1408204"/>
    <lineage>
        <taxon>Bacteria</taxon>
        <taxon>Pseudomonadati</taxon>
        <taxon>Elusimicrobiota</taxon>
        <taxon>Endomicrobiia</taxon>
        <taxon>Endomicrobiales</taxon>
        <taxon>Endomicrobiaceae</taxon>
        <taxon>Candidatus Endomicrobiellum</taxon>
    </lineage>
</organism>
<dbReference type="InterPro" id="IPR050084">
    <property type="entry name" value="NADPH_dep_7-cyano-7-deazaG_red"/>
</dbReference>
<comment type="pathway">
    <text evidence="5">tRNA modification; tRNA-queuosine biosynthesis.</text>
</comment>
<feature type="binding site" evidence="5">
    <location>
        <begin position="82"/>
        <end position="83"/>
    </location>
    <ligand>
        <name>substrate</name>
    </ligand>
</feature>
<comment type="caution">
    <text evidence="5">Lacks conserved residue(s) required for the propagation of feature annotation.</text>
</comment>
<evidence type="ECO:0000256" key="3">
    <source>
        <dbReference type="ARBA" id="ARBA00022857"/>
    </source>
</evidence>
<comment type="function">
    <text evidence="5">Catalyzes the NADPH-dependent reduction of 7-cyano-7-deazaguanine (preQ0) to 7-aminomethyl-7-deazaguanine (preQ1).</text>
</comment>
<evidence type="ECO:0000313" key="7">
    <source>
        <dbReference type="Proteomes" id="UP000095237"/>
    </source>
</evidence>
<keyword evidence="7" id="KW-1185">Reference proteome</keyword>
<gene>
    <name evidence="5" type="primary">queF</name>
    <name evidence="6" type="ORF">ATZ36_14250</name>
</gene>
<evidence type="ECO:0000256" key="5">
    <source>
        <dbReference type="HAMAP-Rule" id="MF_00818"/>
    </source>
</evidence>
<proteinExistence type="inferred from homology"/>
<comment type="subcellular location">
    <subcellularLocation>
        <location evidence="5">Cytoplasm</location>
    </subcellularLocation>
</comment>
<feature type="active site" description="Proton donor" evidence="5">
    <location>
        <position position="48"/>
    </location>
</feature>
<name>A0A1E5IM38_ENDTX</name>
<dbReference type="GO" id="GO:0005737">
    <property type="term" value="C:cytoplasm"/>
    <property type="evidence" value="ECO:0007669"/>
    <property type="project" value="UniProtKB-SubCell"/>
</dbReference>
<comment type="caution">
    <text evidence="6">The sequence shown here is derived from an EMBL/GenBank/DDBJ whole genome shotgun (WGS) entry which is preliminary data.</text>
</comment>
<keyword evidence="1 5" id="KW-0963">Cytoplasm</keyword>
<evidence type="ECO:0000313" key="6">
    <source>
        <dbReference type="EMBL" id="OEG71527.1"/>
    </source>
</evidence>
<evidence type="ECO:0000256" key="1">
    <source>
        <dbReference type="ARBA" id="ARBA00022490"/>
    </source>
</evidence>
<protein>
    <recommendedName>
        <fullName evidence="5">NADPH-dependent 7-cyano-7-deazaguanine reductase</fullName>
        <ecNumber evidence="5">1.7.1.13</ecNumber>
    </recommendedName>
    <alternativeName>
        <fullName evidence="5">7-cyano-7-carbaguanine reductase</fullName>
    </alternativeName>
    <alternativeName>
        <fullName evidence="5">NADPH-dependent nitrile oxidoreductase</fullName>
    </alternativeName>
    <alternativeName>
        <fullName evidence="5">PreQ(0) reductase</fullName>
    </alternativeName>
</protein>
<accession>A0A1E5IM38</accession>
<dbReference type="InterPro" id="IPR043133">
    <property type="entry name" value="GTP-CH-I_C/QueF"/>
</dbReference>
<dbReference type="AlphaFoldDB" id="A0A1E5IM38"/>
<comment type="catalytic activity">
    <reaction evidence="5">
        <text>7-aminomethyl-7-carbaguanine + 2 NADP(+) = 7-cyano-7-carbaguanine + 2 NADPH + 3 H(+)</text>
        <dbReference type="Rhea" id="RHEA:13409"/>
        <dbReference type="ChEBI" id="CHEBI:15378"/>
        <dbReference type="ChEBI" id="CHEBI:45075"/>
        <dbReference type="ChEBI" id="CHEBI:57783"/>
        <dbReference type="ChEBI" id="CHEBI:58349"/>
        <dbReference type="ChEBI" id="CHEBI:58703"/>
        <dbReference type="EC" id="1.7.1.13"/>
    </reaction>
</comment>
<dbReference type="NCBIfam" id="TIGR03139">
    <property type="entry name" value="QueF-II"/>
    <property type="match status" value="1"/>
</dbReference>
<reference evidence="6 7" key="1">
    <citation type="submission" date="2015-11" db="EMBL/GenBank/DDBJ databases">
        <title>Evidence for parallel genomic evolution in an endosymbiosis of termite gut flagellates.</title>
        <authorList>
            <person name="Zheng H."/>
        </authorList>
    </citation>
    <scope>NUCLEOTIDE SEQUENCE [LARGE SCALE GENOMIC DNA]</scope>
    <source>
        <strain evidence="6 7">CET450</strain>
    </source>
</reference>
<dbReference type="InterPro" id="IPR016856">
    <property type="entry name" value="QueF_type1"/>
</dbReference>
<dbReference type="GO" id="GO:0033739">
    <property type="term" value="F:preQ1 synthase activity"/>
    <property type="evidence" value="ECO:0007669"/>
    <property type="project" value="UniProtKB-UniRule"/>
</dbReference>
<comment type="similarity">
    <text evidence="5">Belongs to the GTP cyclohydrolase I family. QueF type 1 subfamily.</text>
</comment>
<dbReference type="Gene3D" id="3.30.1130.10">
    <property type="match status" value="1"/>
</dbReference>
<dbReference type="PANTHER" id="PTHR34354:SF1">
    <property type="entry name" value="NADPH-DEPENDENT 7-CYANO-7-DEAZAGUANINE REDUCTASE"/>
    <property type="match status" value="1"/>
</dbReference>
<dbReference type="InterPro" id="IPR029500">
    <property type="entry name" value="QueF"/>
</dbReference>
<evidence type="ECO:0000256" key="2">
    <source>
        <dbReference type="ARBA" id="ARBA00022785"/>
    </source>
</evidence>
<dbReference type="HAMAP" id="MF_00818">
    <property type="entry name" value="QueF_type1"/>
    <property type="match status" value="1"/>
</dbReference>
<dbReference type="EMBL" id="LNVX01000188">
    <property type="protein sequence ID" value="OEG71527.1"/>
    <property type="molecule type" value="Genomic_DNA"/>
</dbReference>
<dbReference type="Pfam" id="PF14489">
    <property type="entry name" value="QueF"/>
    <property type="match status" value="1"/>
</dbReference>
<keyword evidence="4 5" id="KW-0560">Oxidoreductase</keyword>